<dbReference type="RefSeq" id="WP_072903332.1">
    <property type="nucleotide sequence ID" value="NZ_FRAD01000009.1"/>
</dbReference>
<protein>
    <recommendedName>
        <fullName evidence="3">DUF2225 domain-containing protein</fullName>
    </recommendedName>
</protein>
<dbReference type="Pfam" id="PF09986">
    <property type="entry name" value="DUF2225"/>
    <property type="match status" value="1"/>
</dbReference>
<evidence type="ECO:0008006" key="3">
    <source>
        <dbReference type="Google" id="ProtNLM"/>
    </source>
</evidence>
<gene>
    <name evidence="1" type="ORF">SAMN02745248_01324</name>
</gene>
<sequence>MKNVFDDLCPLGFEYTNINIYESEEKKIETTEKKHTTPLEDMLYFKTVTCPVCNTTFKVLAVKASYYKIKSRDSDLYIHYDKINPYLYDPWVCENCGYAAMKSDFFNLKDYEIDLIKENICSKWKKKNYSIAYTTAVALEKYKLCLISAVESKSRSSKKAMICLKIAWMYRISCDEDFENHEKFFLEQALKGFELCYTNEALPVYGMDIHTLRYLIGELNRRLGNNEKAISWFGKVIVAPGIKQSLKNMARTQKDLCKQTSI</sequence>
<keyword evidence="2" id="KW-1185">Reference proteome</keyword>
<accession>A0A1M6N931</accession>
<organism evidence="1 2">
    <name type="scientific">Hathewaya proteolytica DSM 3090</name>
    <dbReference type="NCBI Taxonomy" id="1121331"/>
    <lineage>
        <taxon>Bacteria</taxon>
        <taxon>Bacillati</taxon>
        <taxon>Bacillota</taxon>
        <taxon>Clostridia</taxon>
        <taxon>Eubacteriales</taxon>
        <taxon>Clostridiaceae</taxon>
        <taxon>Hathewaya</taxon>
    </lineage>
</organism>
<dbReference type="InterPro" id="IPR018708">
    <property type="entry name" value="DUF2225"/>
</dbReference>
<dbReference type="EMBL" id="FRAD01000009">
    <property type="protein sequence ID" value="SHJ92199.1"/>
    <property type="molecule type" value="Genomic_DNA"/>
</dbReference>
<evidence type="ECO:0000313" key="1">
    <source>
        <dbReference type="EMBL" id="SHJ92199.1"/>
    </source>
</evidence>
<proteinExistence type="predicted"/>
<dbReference type="STRING" id="1121331.SAMN02745248_01324"/>
<dbReference type="OrthoDB" id="9780343at2"/>
<dbReference type="AlphaFoldDB" id="A0A1M6N931"/>
<name>A0A1M6N931_9CLOT</name>
<reference evidence="1 2" key="1">
    <citation type="submission" date="2016-11" db="EMBL/GenBank/DDBJ databases">
        <authorList>
            <person name="Jaros S."/>
            <person name="Januszkiewicz K."/>
            <person name="Wedrychowicz H."/>
        </authorList>
    </citation>
    <scope>NUCLEOTIDE SEQUENCE [LARGE SCALE GENOMIC DNA]</scope>
    <source>
        <strain evidence="1 2">DSM 3090</strain>
    </source>
</reference>
<evidence type="ECO:0000313" key="2">
    <source>
        <dbReference type="Proteomes" id="UP000183952"/>
    </source>
</evidence>
<dbReference type="Proteomes" id="UP000183952">
    <property type="component" value="Unassembled WGS sequence"/>
</dbReference>